<dbReference type="Gene3D" id="3.80.10.10">
    <property type="entry name" value="Ribonuclease Inhibitor"/>
    <property type="match status" value="2"/>
</dbReference>
<gene>
    <name evidence="2" type="ORF">L195_g040337</name>
</gene>
<dbReference type="GO" id="GO:0019005">
    <property type="term" value="C:SCF ubiquitin ligase complex"/>
    <property type="evidence" value="ECO:0007669"/>
    <property type="project" value="TreeGrafter"/>
</dbReference>
<dbReference type="STRING" id="57577.A0A2K3M0H0"/>
<reference evidence="2 3" key="2">
    <citation type="journal article" date="2017" name="Front. Plant Sci.">
        <title>Gene Classification and Mining of Molecular Markers Useful in Red Clover (Trifolium pratense) Breeding.</title>
        <authorList>
            <person name="Istvanek J."/>
            <person name="Dluhosova J."/>
            <person name="Dluhos P."/>
            <person name="Patkova L."/>
            <person name="Nedelnik J."/>
            <person name="Repkova J."/>
        </authorList>
    </citation>
    <scope>NUCLEOTIDE SEQUENCE [LARGE SCALE GENOMIC DNA]</scope>
    <source>
        <strain evidence="3">cv. Tatra</strain>
        <tissue evidence="2">Young leaves</tissue>
    </source>
</reference>
<proteinExistence type="predicted"/>
<dbReference type="PANTHER" id="PTHR13318">
    <property type="entry name" value="PARTNER OF PAIRED, ISOFORM B-RELATED"/>
    <property type="match status" value="1"/>
</dbReference>
<dbReference type="PANTHER" id="PTHR13318:SF106">
    <property type="entry name" value="F-BOX_LRR-REPEAT PROTEIN 2"/>
    <property type="match status" value="1"/>
</dbReference>
<feature type="domain" description="F-box/LRR-repeat protein 15-like leucin rich repeat" evidence="1">
    <location>
        <begin position="80"/>
        <end position="230"/>
    </location>
</feature>
<dbReference type="InterPro" id="IPR006553">
    <property type="entry name" value="Leu-rich_rpt_Cys-con_subtyp"/>
</dbReference>
<dbReference type="SMART" id="SM00367">
    <property type="entry name" value="LRR_CC"/>
    <property type="match status" value="5"/>
</dbReference>
<dbReference type="SUPFAM" id="SSF52047">
    <property type="entry name" value="RNI-like"/>
    <property type="match status" value="1"/>
</dbReference>
<reference evidence="2 3" key="1">
    <citation type="journal article" date="2014" name="Am. J. Bot.">
        <title>Genome assembly and annotation for red clover (Trifolium pratense; Fabaceae).</title>
        <authorList>
            <person name="Istvanek J."/>
            <person name="Jaros M."/>
            <person name="Krenek A."/>
            <person name="Repkova J."/>
        </authorList>
    </citation>
    <scope>NUCLEOTIDE SEQUENCE [LARGE SCALE GENOMIC DNA]</scope>
    <source>
        <strain evidence="3">cv. Tatra</strain>
        <tissue evidence="2">Young leaves</tissue>
    </source>
</reference>
<feature type="non-terminal residue" evidence="2">
    <location>
        <position position="1"/>
    </location>
</feature>
<dbReference type="EMBL" id="ASHM01045995">
    <property type="protein sequence ID" value="PNX84279.1"/>
    <property type="molecule type" value="Genomic_DNA"/>
</dbReference>
<dbReference type="Proteomes" id="UP000236291">
    <property type="component" value="Unassembled WGS sequence"/>
</dbReference>
<dbReference type="Pfam" id="PF25372">
    <property type="entry name" value="DUF7885"/>
    <property type="match status" value="1"/>
</dbReference>
<dbReference type="InterPro" id="IPR057207">
    <property type="entry name" value="FBXL15_LRR"/>
</dbReference>
<sequence>SNTIAPAIRERPGLRAISFSEVWLNGSLVDSLLRLKGLTCLNLTYAFISNELLSLIAEKALPLRSLILQDCFGYNYVGLFNLLSKCKKIQYLDLQRAKFLKDQDVFKLSSFLGDLVYINISKCCSLTNFALFALLWKDINMFASVFPNLQLLDLSFSDDISEDGLKLFKTNIEIFMLEALNLSHTRVDDETLHVISTSCFRLMQLDLGHCYDVTEKGVMQVLKNCAQLREINLQDCGKVSVDSMVLRRPSLRKITTPPGFCCSDSKRELFLLLGCLVC</sequence>
<name>A0A2K3M0H0_TRIPR</name>
<comment type="caution">
    <text evidence="2">The sequence shown here is derived from an EMBL/GenBank/DDBJ whole genome shotgun (WGS) entry which is preliminary data.</text>
</comment>
<organism evidence="2 3">
    <name type="scientific">Trifolium pratense</name>
    <name type="common">Red clover</name>
    <dbReference type="NCBI Taxonomy" id="57577"/>
    <lineage>
        <taxon>Eukaryota</taxon>
        <taxon>Viridiplantae</taxon>
        <taxon>Streptophyta</taxon>
        <taxon>Embryophyta</taxon>
        <taxon>Tracheophyta</taxon>
        <taxon>Spermatophyta</taxon>
        <taxon>Magnoliopsida</taxon>
        <taxon>eudicotyledons</taxon>
        <taxon>Gunneridae</taxon>
        <taxon>Pentapetalae</taxon>
        <taxon>rosids</taxon>
        <taxon>fabids</taxon>
        <taxon>Fabales</taxon>
        <taxon>Fabaceae</taxon>
        <taxon>Papilionoideae</taxon>
        <taxon>50 kb inversion clade</taxon>
        <taxon>NPAAA clade</taxon>
        <taxon>Hologalegina</taxon>
        <taxon>IRL clade</taxon>
        <taxon>Trifolieae</taxon>
        <taxon>Trifolium</taxon>
    </lineage>
</organism>
<dbReference type="InterPro" id="IPR032675">
    <property type="entry name" value="LRR_dom_sf"/>
</dbReference>
<accession>A0A2K3M0H0</accession>
<evidence type="ECO:0000313" key="3">
    <source>
        <dbReference type="Proteomes" id="UP000236291"/>
    </source>
</evidence>
<evidence type="ECO:0000313" key="2">
    <source>
        <dbReference type="EMBL" id="PNX84279.1"/>
    </source>
</evidence>
<evidence type="ECO:0000259" key="1">
    <source>
        <dbReference type="Pfam" id="PF25372"/>
    </source>
</evidence>
<protein>
    <submittedName>
        <fullName evidence="2">F-box/LRR-repeat protein</fullName>
    </submittedName>
</protein>
<dbReference type="GO" id="GO:0031146">
    <property type="term" value="P:SCF-dependent proteasomal ubiquitin-dependent protein catabolic process"/>
    <property type="evidence" value="ECO:0007669"/>
    <property type="project" value="TreeGrafter"/>
</dbReference>
<dbReference type="AlphaFoldDB" id="A0A2K3M0H0"/>